<accession>A0A1N7PSS6</accession>
<dbReference type="OrthoDB" id="1151192at2"/>
<reference evidence="3" key="1">
    <citation type="submission" date="2017-01" db="EMBL/GenBank/DDBJ databases">
        <authorList>
            <person name="Varghese N."/>
            <person name="Submissions S."/>
        </authorList>
    </citation>
    <scope>NUCLEOTIDE SEQUENCE [LARGE SCALE GENOMIC DNA]</scope>
    <source>
        <strain evidence="3">DSM 18017</strain>
    </source>
</reference>
<dbReference type="EMBL" id="FTOL01000006">
    <property type="protein sequence ID" value="SIT13661.1"/>
    <property type="molecule type" value="Genomic_DNA"/>
</dbReference>
<protein>
    <recommendedName>
        <fullName evidence="4">DUF4488 domain-containing protein</fullName>
    </recommendedName>
</protein>
<dbReference type="Proteomes" id="UP000186744">
    <property type="component" value="Unassembled WGS sequence"/>
</dbReference>
<keyword evidence="3" id="KW-1185">Reference proteome</keyword>
<evidence type="ECO:0000313" key="2">
    <source>
        <dbReference type="EMBL" id="SIT13661.1"/>
    </source>
</evidence>
<keyword evidence="1" id="KW-0732">Signal</keyword>
<dbReference type="AlphaFoldDB" id="A0A1N7PSS6"/>
<proteinExistence type="predicted"/>
<name>A0A1N7PSS6_9FLAO</name>
<dbReference type="STRING" id="373668.SAMN05421786_106157"/>
<evidence type="ECO:0008006" key="4">
    <source>
        <dbReference type="Google" id="ProtNLM"/>
    </source>
</evidence>
<feature type="signal peptide" evidence="1">
    <location>
        <begin position="1"/>
        <end position="24"/>
    </location>
</feature>
<evidence type="ECO:0000313" key="3">
    <source>
        <dbReference type="Proteomes" id="UP000186744"/>
    </source>
</evidence>
<gene>
    <name evidence="2" type="ORF">SAMN05421786_106157</name>
</gene>
<dbReference type="RefSeq" id="WP_076553039.1">
    <property type="nucleotide sequence ID" value="NZ_FTOL01000006.1"/>
</dbReference>
<evidence type="ECO:0000256" key="1">
    <source>
        <dbReference type="SAM" id="SignalP"/>
    </source>
</evidence>
<organism evidence="2 3">
    <name type="scientific">Chryseobacterium ureilyticum</name>
    <dbReference type="NCBI Taxonomy" id="373668"/>
    <lineage>
        <taxon>Bacteria</taxon>
        <taxon>Pseudomonadati</taxon>
        <taxon>Bacteroidota</taxon>
        <taxon>Flavobacteriia</taxon>
        <taxon>Flavobacteriales</taxon>
        <taxon>Weeksellaceae</taxon>
        <taxon>Chryseobacterium group</taxon>
        <taxon>Chryseobacterium</taxon>
    </lineage>
</organism>
<feature type="chain" id="PRO_5013020974" description="DUF4488 domain-containing protein" evidence="1">
    <location>
        <begin position="25"/>
        <end position="149"/>
    </location>
</feature>
<sequence>MKKQLFLALSLTALSLLTVNCSGSNNEDDTPVNNPQPSNPQLTPYFHPPAWIQGTWGVSNSTTAQKIYKFTTQDFVMLVTGTEQSMTGIINSTPKGASTTEFITENEYKFSINYKATGTVQSFEFKKISATQIQWKDNVSNTWNTLMKF</sequence>